<evidence type="ECO:0000256" key="5">
    <source>
        <dbReference type="ARBA" id="ARBA00022824"/>
    </source>
</evidence>
<evidence type="ECO:0000256" key="8">
    <source>
        <dbReference type="SAM" id="Phobius"/>
    </source>
</evidence>
<feature type="transmembrane region" description="Helical" evidence="8">
    <location>
        <begin position="101"/>
        <end position="126"/>
    </location>
</feature>
<gene>
    <name evidence="9" type="ORF">EJ04DRAFT_576887</name>
</gene>
<keyword evidence="4 8" id="KW-0812">Transmembrane</keyword>
<dbReference type="Pfam" id="PF06699">
    <property type="entry name" value="PIG-F"/>
    <property type="match status" value="1"/>
</dbReference>
<keyword evidence="5" id="KW-0256">Endoplasmic reticulum</keyword>
<keyword evidence="10" id="KW-1185">Reference proteome</keyword>
<evidence type="ECO:0000256" key="3">
    <source>
        <dbReference type="ARBA" id="ARBA00022502"/>
    </source>
</evidence>
<evidence type="ECO:0000256" key="1">
    <source>
        <dbReference type="ARBA" id="ARBA00004477"/>
    </source>
</evidence>
<keyword evidence="6 8" id="KW-1133">Transmembrane helix</keyword>
<feature type="transmembrane region" description="Helical" evidence="8">
    <location>
        <begin position="207"/>
        <end position="228"/>
    </location>
</feature>
<dbReference type="InterPro" id="IPR009580">
    <property type="entry name" value="GPI_biosynthesis_protein_Pig-F"/>
</dbReference>
<dbReference type="Proteomes" id="UP000799444">
    <property type="component" value="Unassembled WGS sequence"/>
</dbReference>
<evidence type="ECO:0000256" key="4">
    <source>
        <dbReference type="ARBA" id="ARBA00022692"/>
    </source>
</evidence>
<evidence type="ECO:0000313" key="9">
    <source>
        <dbReference type="EMBL" id="KAF2734494.1"/>
    </source>
</evidence>
<comment type="caution">
    <text evidence="9">The sequence shown here is derived from an EMBL/GenBank/DDBJ whole genome shotgun (WGS) entry which is preliminary data.</text>
</comment>
<evidence type="ECO:0000256" key="2">
    <source>
        <dbReference type="ARBA" id="ARBA00004687"/>
    </source>
</evidence>
<dbReference type="AlphaFoldDB" id="A0A9P4R0I9"/>
<dbReference type="GO" id="GO:0005789">
    <property type="term" value="C:endoplasmic reticulum membrane"/>
    <property type="evidence" value="ECO:0007669"/>
    <property type="project" value="UniProtKB-SubCell"/>
</dbReference>
<evidence type="ECO:0000313" key="10">
    <source>
        <dbReference type="Proteomes" id="UP000799444"/>
    </source>
</evidence>
<proteinExistence type="predicted"/>
<feature type="transmembrane region" description="Helical" evidence="8">
    <location>
        <begin position="176"/>
        <end position="195"/>
    </location>
</feature>
<comment type="pathway">
    <text evidence="2">Glycolipid biosynthesis; glycosylphosphatidylinositol-anchor biosynthesis.</text>
</comment>
<keyword evidence="3" id="KW-0337">GPI-anchor biosynthesis</keyword>
<name>A0A9P4R0I9_9PLEO</name>
<protein>
    <submittedName>
        <fullName evidence="9">GPI-anchor biosynthesis protein-like protein</fullName>
    </submittedName>
</protein>
<feature type="transmembrane region" description="Helical" evidence="8">
    <location>
        <begin position="138"/>
        <end position="155"/>
    </location>
</feature>
<dbReference type="GO" id="GO:0006506">
    <property type="term" value="P:GPI anchor biosynthetic process"/>
    <property type="evidence" value="ECO:0007669"/>
    <property type="project" value="UniProtKB-KW"/>
</dbReference>
<keyword evidence="7 8" id="KW-0472">Membrane</keyword>
<evidence type="ECO:0000256" key="6">
    <source>
        <dbReference type="ARBA" id="ARBA00022989"/>
    </source>
</evidence>
<organism evidence="9 10">
    <name type="scientific">Polyplosphaeria fusca</name>
    <dbReference type="NCBI Taxonomy" id="682080"/>
    <lineage>
        <taxon>Eukaryota</taxon>
        <taxon>Fungi</taxon>
        <taxon>Dikarya</taxon>
        <taxon>Ascomycota</taxon>
        <taxon>Pezizomycotina</taxon>
        <taxon>Dothideomycetes</taxon>
        <taxon>Pleosporomycetidae</taxon>
        <taxon>Pleosporales</taxon>
        <taxon>Tetraplosphaeriaceae</taxon>
        <taxon>Polyplosphaeria</taxon>
    </lineage>
</organism>
<sequence>MKPPATPIDTLSNDAANLYKHLHPVLILSLYAYQFSSIVADPVPALTTTLIPLAVLQIAYAAICLPPIGSSNGVGGGEKKKPGERRKAAPGKLEVSFNSKIVPAFLSLISSTLPGIPVLALSLLLFGAPVTTHHAETLLAAAHISFLATLPLVYVHGVDGGRWREIVAAQVHIDEVFGCTLGTLVGAWLGAVPIPLDWDREWQKWPITIVTGAYIGFTVGKVLGGTILKGKTVSFE</sequence>
<comment type="subcellular location">
    <subcellularLocation>
        <location evidence="1">Endoplasmic reticulum membrane</location>
        <topology evidence="1">Multi-pass membrane protein</topology>
    </subcellularLocation>
</comment>
<evidence type="ECO:0000256" key="7">
    <source>
        <dbReference type="ARBA" id="ARBA00023136"/>
    </source>
</evidence>
<dbReference type="OrthoDB" id="17366at2759"/>
<reference evidence="9" key="1">
    <citation type="journal article" date="2020" name="Stud. Mycol.">
        <title>101 Dothideomycetes genomes: a test case for predicting lifestyles and emergence of pathogens.</title>
        <authorList>
            <person name="Haridas S."/>
            <person name="Albert R."/>
            <person name="Binder M."/>
            <person name="Bloem J."/>
            <person name="Labutti K."/>
            <person name="Salamov A."/>
            <person name="Andreopoulos B."/>
            <person name="Baker S."/>
            <person name="Barry K."/>
            <person name="Bills G."/>
            <person name="Bluhm B."/>
            <person name="Cannon C."/>
            <person name="Castanera R."/>
            <person name="Culley D."/>
            <person name="Daum C."/>
            <person name="Ezra D."/>
            <person name="Gonzalez J."/>
            <person name="Henrissat B."/>
            <person name="Kuo A."/>
            <person name="Liang C."/>
            <person name="Lipzen A."/>
            <person name="Lutzoni F."/>
            <person name="Magnuson J."/>
            <person name="Mondo S."/>
            <person name="Nolan M."/>
            <person name="Ohm R."/>
            <person name="Pangilinan J."/>
            <person name="Park H.-J."/>
            <person name="Ramirez L."/>
            <person name="Alfaro M."/>
            <person name="Sun H."/>
            <person name="Tritt A."/>
            <person name="Yoshinaga Y."/>
            <person name="Zwiers L.-H."/>
            <person name="Turgeon B."/>
            <person name="Goodwin S."/>
            <person name="Spatafora J."/>
            <person name="Crous P."/>
            <person name="Grigoriev I."/>
        </authorList>
    </citation>
    <scope>NUCLEOTIDE SEQUENCE</scope>
    <source>
        <strain evidence="9">CBS 125425</strain>
    </source>
</reference>
<dbReference type="EMBL" id="ML996147">
    <property type="protein sequence ID" value="KAF2734494.1"/>
    <property type="molecule type" value="Genomic_DNA"/>
</dbReference>
<accession>A0A9P4R0I9</accession>